<comment type="catalytic activity">
    <reaction evidence="8 9 10">
        <text>2-[(2R,5Z)-2-carboxy-4-methylthiazol-5(2H)-ylidene]ethyl phosphate + 4-amino-2-methyl-5-(diphosphooxymethyl)pyrimidine + 2 H(+) = thiamine phosphate + CO2 + diphosphate</text>
        <dbReference type="Rhea" id="RHEA:47844"/>
        <dbReference type="ChEBI" id="CHEBI:15378"/>
        <dbReference type="ChEBI" id="CHEBI:16526"/>
        <dbReference type="ChEBI" id="CHEBI:33019"/>
        <dbReference type="ChEBI" id="CHEBI:37575"/>
        <dbReference type="ChEBI" id="CHEBI:57841"/>
        <dbReference type="ChEBI" id="CHEBI:62899"/>
        <dbReference type="EC" id="2.5.1.3"/>
    </reaction>
</comment>
<feature type="binding site" evidence="9">
    <location>
        <begin position="137"/>
        <end position="139"/>
    </location>
    <ligand>
        <name>2-[(2R,5Z)-2-carboxy-4-methylthiazol-5(2H)-ylidene]ethyl phosphate</name>
        <dbReference type="ChEBI" id="CHEBI:62899"/>
    </ligand>
</feature>
<dbReference type="InterPro" id="IPR013785">
    <property type="entry name" value="Aldolase_TIM"/>
</dbReference>
<evidence type="ECO:0000256" key="8">
    <source>
        <dbReference type="ARBA" id="ARBA00047883"/>
    </source>
</evidence>
<dbReference type="Proteomes" id="UP001595932">
    <property type="component" value="Unassembled WGS sequence"/>
</dbReference>
<dbReference type="InterPro" id="IPR034291">
    <property type="entry name" value="TMP_synthase"/>
</dbReference>
<sequence length="215" mass="22539">MFDNPAIYFLMGTPNAGTKDPLALLEQALEGGITHFQLREKGEGALSGSALEDFAAACKKLCKAYDVPFFVNDDVDLACTVEADGIHIGQEDMDCGAVRKRIGYSMALGVSVHSVKEANQALSCGATYLGMGPVYGTRSKADAKPAAGVSEIRKVKAQYPHVPIIGIGGIEPHNADAVWQAGASGIAVISSIAEADDVMGQIQRFQGSIPGRRVG</sequence>
<feature type="binding site" evidence="9">
    <location>
        <position position="92"/>
    </location>
    <ligand>
        <name>Mg(2+)</name>
        <dbReference type="ChEBI" id="CHEBI:18420"/>
    </ligand>
</feature>
<evidence type="ECO:0000256" key="2">
    <source>
        <dbReference type="ARBA" id="ARBA00022679"/>
    </source>
</evidence>
<dbReference type="EMBL" id="JBHSGL010000005">
    <property type="protein sequence ID" value="MFC4713025.1"/>
    <property type="molecule type" value="Genomic_DNA"/>
</dbReference>
<dbReference type="HAMAP" id="MF_00097">
    <property type="entry name" value="TMP_synthase"/>
    <property type="match status" value="1"/>
</dbReference>
<dbReference type="SUPFAM" id="SSF51391">
    <property type="entry name" value="Thiamin phosphate synthase"/>
    <property type="match status" value="1"/>
</dbReference>
<evidence type="ECO:0000313" key="13">
    <source>
        <dbReference type="EMBL" id="MFC4713025.1"/>
    </source>
</evidence>
<evidence type="ECO:0000259" key="12">
    <source>
        <dbReference type="Pfam" id="PF02581"/>
    </source>
</evidence>
<dbReference type="RefSeq" id="WP_377278598.1">
    <property type="nucleotide sequence ID" value="NZ_JBHSGL010000005.1"/>
</dbReference>
<keyword evidence="14" id="KW-1185">Reference proteome</keyword>
<proteinExistence type="inferred from homology"/>
<comment type="catalytic activity">
    <reaction evidence="6 9 10">
        <text>4-methyl-5-(2-phosphooxyethyl)-thiazole + 4-amino-2-methyl-5-(diphosphooxymethyl)pyrimidine + H(+) = thiamine phosphate + diphosphate</text>
        <dbReference type="Rhea" id="RHEA:22328"/>
        <dbReference type="ChEBI" id="CHEBI:15378"/>
        <dbReference type="ChEBI" id="CHEBI:33019"/>
        <dbReference type="ChEBI" id="CHEBI:37575"/>
        <dbReference type="ChEBI" id="CHEBI:57841"/>
        <dbReference type="ChEBI" id="CHEBI:58296"/>
        <dbReference type="EC" id="2.5.1.3"/>
    </reaction>
</comment>
<comment type="similarity">
    <text evidence="9 10">Belongs to the thiamine-phosphate synthase family.</text>
</comment>
<name>A0ABV9MCZ2_9BACL</name>
<dbReference type="CDD" id="cd00564">
    <property type="entry name" value="TMP_TenI"/>
    <property type="match status" value="1"/>
</dbReference>
<keyword evidence="3 9" id="KW-0479">Metal-binding</keyword>
<dbReference type="EC" id="2.5.1.3" evidence="9"/>
<gene>
    <name evidence="9 13" type="primary">thiE</name>
    <name evidence="13" type="ORF">ACFO5U_09150</name>
</gene>
<dbReference type="PANTHER" id="PTHR20857:SF15">
    <property type="entry name" value="THIAMINE-PHOSPHATE SYNTHASE"/>
    <property type="match status" value="1"/>
</dbReference>
<feature type="binding site" evidence="9">
    <location>
        <position position="72"/>
    </location>
    <ligand>
        <name>4-amino-2-methyl-5-(diphosphooxymethyl)pyrimidine</name>
        <dbReference type="ChEBI" id="CHEBI:57841"/>
    </ligand>
</feature>
<evidence type="ECO:0000256" key="11">
    <source>
        <dbReference type="RuleBase" id="RU004253"/>
    </source>
</evidence>
<comment type="catalytic activity">
    <reaction evidence="7 9 10">
        <text>2-(2-carboxy-4-methylthiazol-5-yl)ethyl phosphate + 4-amino-2-methyl-5-(diphosphooxymethyl)pyrimidine + 2 H(+) = thiamine phosphate + CO2 + diphosphate</text>
        <dbReference type="Rhea" id="RHEA:47848"/>
        <dbReference type="ChEBI" id="CHEBI:15378"/>
        <dbReference type="ChEBI" id="CHEBI:16526"/>
        <dbReference type="ChEBI" id="CHEBI:33019"/>
        <dbReference type="ChEBI" id="CHEBI:37575"/>
        <dbReference type="ChEBI" id="CHEBI:57841"/>
        <dbReference type="ChEBI" id="CHEBI:62890"/>
        <dbReference type="EC" id="2.5.1.3"/>
    </reaction>
</comment>
<evidence type="ECO:0000256" key="3">
    <source>
        <dbReference type="ARBA" id="ARBA00022723"/>
    </source>
</evidence>
<dbReference type="NCBIfam" id="TIGR00693">
    <property type="entry name" value="thiE"/>
    <property type="match status" value="1"/>
</dbReference>
<accession>A0ABV9MCZ2</accession>
<evidence type="ECO:0000256" key="6">
    <source>
        <dbReference type="ARBA" id="ARBA00047334"/>
    </source>
</evidence>
<comment type="pathway">
    <text evidence="1 9 11">Cofactor biosynthesis; thiamine diphosphate biosynthesis; thiamine phosphate from 4-amino-2-methyl-5-diphosphomethylpyrimidine and 4-methyl-5-(2-phosphoethyl)-thiazole: step 1/1.</text>
</comment>
<keyword evidence="2 9" id="KW-0808">Transferase</keyword>
<evidence type="ECO:0000256" key="9">
    <source>
        <dbReference type="HAMAP-Rule" id="MF_00097"/>
    </source>
</evidence>
<evidence type="ECO:0000313" key="14">
    <source>
        <dbReference type="Proteomes" id="UP001595932"/>
    </source>
</evidence>
<comment type="caution">
    <text evidence="13">The sequence shown here is derived from an EMBL/GenBank/DDBJ whole genome shotgun (WGS) entry which is preliminary data.</text>
</comment>
<feature type="binding site" evidence="9">
    <location>
        <begin position="37"/>
        <end position="41"/>
    </location>
    <ligand>
        <name>4-amino-2-methyl-5-(diphosphooxymethyl)pyrimidine</name>
        <dbReference type="ChEBI" id="CHEBI:57841"/>
    </ligand>
</feature>
<evidence type="ECO:0000256" key="5">
    <source>
        <dbReference type="ARBA" id="ARBA00022977"/>
    </source>
</evidence>
<comment type="cofactor">
    <cofactor evidence="9">
        <name>Mg(2+)</name>
        <dbReference type="ChEBI" id="CHEBI:18420"/>
    </cofactor>
    <text evidence="9">Binds 1 Mg(2+) ion per subunit.</text>
</comment>
<dbReference type="Pfam" id="PF02581">
    <property type="entry name" value="TMP-TENI"/>
    <property type="match status" value="1"/>
</dbReference>
<evidence type="ECO:0000256" key="4">
    <source>
        <dbReference type="ARBA" id="ARBA00022842"/>
    </source>
</evidence>
<feature type="binding site" evidence="9">
    <location>
        <position position="169"/>
    </location>
    <ligand>
        <name>2-[(2R,5Z)-2-carboxy-4-methylthiazol-5(2H)-ylidene]ethyl phosphate</name>
        <dbReference type="ChEBI" id="CHEBI:62899"/>
    </ligand>
</feature>
<evidence type="ECO:0000256" key="7">
    <source>
        <dbReference type="ARBA" id="ARBA00047851"/>
    </source>
</evidence>
<comment type="function">
    <text evidence="9">Condenses 4-methyl-5-(beta-hydroxyethyl)thiazole monophosphate (THZ-P) and 2-methyl-4-amino-5-hydroxymethyl pyrimidine pyrophosphate (HMP-PP) to form thiamine monophosphate (TMP).</text>
</comment>
<feature type="domain" description="Thiamine phosphate synthase/TenI" evidence="12">
    <location>
        <begin position="8"/>
        <end position="192"/>
    </location>
</feature>
<dbReference type="InterPro" id="IPR022998">
    <property type="entry name" value="ThiamineP_synth_TenI"/>
</dbReference>
<organism evidence="13 14">
    <name type="scientific">Planococcus dechangensis</name>
    <dbReference type="NCBI Taxonomy" id="1176255"/>
    <lineage>
        <taxon>Bacteria</taxon>
        <taxon>Bacillati</taxon>
        <taxon>Bacillota</taxon>
        <taxon>Bacilli</taxon>
        <taxon>Bacillales</taxon>
        <taxon>Caryophanaceae</taxon>
        <taxon>Planococcus</taxon>
    </lineage>
</organism>
<dbReference type="PANTHER" id="PTHR20857">
    <property type="entry name" value="THIAMINE-PHOSPHATE PYROPHOSPHORYLASE"/>
    <property type="match status" value="1"/>
</dbReference>
<protein>
    <recommendedName>
        <fullName evidence="9">Thiamine-phosphate synthase</fullName>
        <shortName evidence="9">TP synthase</shortName>
        <shortName evidence="9">TPS</shortName>
        <ecNumber evidence="9">2.5.1.3</ecNumber>
    </recommendedName>
    <alternativeName>
        <fullName evidence="9">Thiamine-phosphate pyrophosphorylase</fullName>
        <shortName evidence="9">TMP pyrophosphorylase</shortName>
        <shortName evidence="9">TMP-PPase</shortName>
    </alternativeName>
</protein>
<feature type="binding site" evidence="9">
    <location>
        <position position="111"/>
    </location>
    <ligand>
        <name>4-amino-2-methyl-5-(diphosphooxymethyl)pyrimidine</name>
        <dbReference type="ChEBI" id="CHEBI:57841"/>
    </ligand>
</feature>
<dbReference type="GO" id="GO:0004789">
    <property type="term" value="F:thiamine-phosphate diphosphorylase activity"/>
    <property type="evidence" value="ECO:0007669"/>
    <property type="project" value="UniProtKB-EC"/>
</dbReference>
<evidence type="ECO:0000256" key="1">
    <source>
        <dbReference type="ARBA" id="ARBA00005165"/>
    </source>
</evidence>
<feature type="binding site" evidence="9">
    <location>
        <begin position="189"/>
        <end position="190"/>
    </location>
    <ligand>
        <name>2-[(2R,5Z)-2-carboxy-4-methylthiazol-5(2H)-ylidene]ethyl phosphate</name>
        <dbReference type="ChEBI" id="CHEBI:62899"/>
    </ligand>
</feature>
<keyword evidence="5 9" id="KW-0784">Thiamine biosynthesis</keyword>
<keyword evidence="4 9" id="KW-0460">Magnesium</keyword>
<reference evidence="14" key="1">
    <citation type="journal article" date="2019" name="Int. J. Syst. Evol. Microbiol.">
        <title>The Global Catalogue of Microorganisms (GCM) 10K type strain sequencing project: providing services to taxonomists for standard genome sequencing and annotation.</title>
        <authorList>
            <consortium name="The Broad Institute Genomics Platform"/>
            <consortium name="The Broad Institute Genome Sequencing Center for Infectious Disease"/>
            <person name="Wu L."/>
            <person name="Ma J."/>
        </authorList>
    </citation>
    <scope>NUCLEOTIDE SEQUENCE [LARGE SCALE GENOMIC DNA]</scope>
    <source>
        <strain evidence="14">CGMCC 1.12151</strain>
    </source>
</reference>
<dbReference type="Gene3D" id="3.20.20.70">
    <property type="entry name" value="Aldolase class I"/>
    <property type="match status" value="1"/>
</dbReference>
<feature type="binding site" evidence="9">
    <location>
        <position position="140"/>
    </location>
    <ligand>
        <name>4-amino-2-methyl-5-(diphosphooxymethyl)pyrimidine</name>
        <dbReference type="ChEBI" id="CHEBI:57841"/>
    </ligand>
</feature>
<dbReference type="InterPro" id="IPR036206">
    <property type="entry name" value="ThiamineP_synth_sf"/>
</dbReference>
<feature type="binding site" evidence="9">
    <location>
        <position position="73"/>
    </location>
    <ligand>
        <name>Mg(2+)</name>
        <dbReference type="ChEBI" id="CHEBI:18420"/>
    </ligand>
</feature>
<evidence type="ECO:0000256" key="10">
    <source>
        <dbReference type="RuleBase" id="RU003826"/>
    </source>
</evidence>